<proteinExistence type="predicted"/>
<evidence type="ECO:0000313" key="2">
    <source>
        <dbReference type="EMBL" id="GBM70449.1"/>
    </source>
</evidence>
<gene>
    <name evidence="2" type="ORF">AVEN_50719_1</name>
</gene>
<protein>
    <submittedName>
        <fullName evidence="2">Uncharacterized protein</fullName>
    </submittedName>
</protein>
<organism evidence="2 3">
    <name type="scientific">Araneus ventricosus</name>
    <name type="common">Orbweaver spider</name>
    <name type="synonym">Epeira ventricosa</name>
    <dbReference type="NCBI Taxonomy" id="182803"/>
    <lineage>
        <taxon>Eukaryota</taxon>
        <taxon>Metazoa</taxon>
        <taxon>Ecdysozoa</taxon>
        <taxon>Arthropoda</taxon>
        <taxon>Chelicerata</taxon>
        <taxon>Arachnida</taxon>
        <taxon>Araneae</taxon>
        <taxon>Araneomorphae</taxon>
        <taxon>Entelegynae</taxon>
        <taxon>Araneoidea</taxon>
        <taxon>Araneidae</taxon>
        <taxon>Araneus</taxon>
    </lineage>
</organism>
<dbReference type="Proteomes" id="UP000499080">
    <property type="component" value="Unassembled WGS sequence"/>
</dbReference>
<keyword evidence="3" id="KW-1185">Reference proteome</keyword>
<evidence type="ECO:0000256" key="1">
    <source>
        <dbReference type="SAM" id="Phobius"/>
    </source>
</evidence>
<dbReference type="AlphaFoldDB" id="A0A4Y2HZT9"/>
<name>A0A4Y2HZT9_ARAVE</name>
<sequence>MFSIQSQNSILWSGSSSMRCWNISSLYGCNLLASRLRMTQLWLIPICKERHQVPFDRLLAIAASTYVDISSSVEVFGRPDLLEWATKTVLLNFMISFATASWVICIFCVSLKVRST</sequence>
<keyword evidence="1" id="KW-0812">Transmembrane</keyword>
<comment type="caution">
    <text evidence="2">The sequence shown here is derived from an EMBL/GenBank/DDBJ whole genome shotgun (WGS) entry which is preliminary data.</text>
</comment>
<accession>A0A4Y2HZT9</accession>
<reference evidence="2 3" key="1">
    <citation type="journal article" date="2019" name="Sci. Rep.">
        <title>Orb-weaving spider Araneus ventricosus genome elucidates the spidroin gene catalogue.</title>
        <authorList>
            <person name="Kono N."/>
            <person name="Nakamura H."/>
            <person name="Ohtoshi R."/>
            <person name="Moran D.A.P."/>
            <person name="Shinohara A."/>
            <person name="Yoshida Y."/>
            <person name="Fujiwara M."/>
            <person name="Mori M."/>
            <person name="Tomita M."/>
            <person name="Arakawa K."/>
        </authorList>
    </citation>
    <scope>NUCLEOTIDE SEQUENCE [LARGE SCALE GENOMIC DNA]</scope>
</reference>
<keyword evidence="1" id="KW-1133">Transmembrane helix</keyword>
<dbReference type="EMBL" id="BGPR01002252">
    <property type="protein sequence ID" value="GBM70449.1"/>
    <property type="molecule type" value="Genomic_DNA"/>
</dbReference>
<keyword evidence="1" id="KW-0472">Membrane</keyword>
<evidence type="ECO:0000313" key="3">
    <source>
        <dbReference type="Proteomes" id="UP000499080"/>
    </source>
</evidence>
<feature type="transmembrane region" description="Helical" evidence="1">
    <location>
        <begin position="89"/>
        <end position="111"/>
    </location>
</feature>